<dbReference type="SUPFAM" id="SSF103481">
    <property type="entry name" value="Multidrug resistance efflux transporter EmrE"/>
    <property type="match status" value="1"/>
</dbReference>
<dbReference type="PANTHER" id="PTHR11132">
    <property type="entry name" value="SOLUTE CARRIER FAMILY 35"/>
    <property type="match status" value="1"/>
</dbReference>
<feature type="transmembrane region" description="Helical" evidence="6">
    <location>
        <begin position="26"/>
        <end position="46"/>
    </location>
</feature>
<feature type="transmembrane region" description="Helical" evidence="6">
    <location>
        <begin position="271"/>
        <end position="293"/>
    </location>
</feature>
<evidence type="ECO:0000256" key="4">
    <source>
        <dbReference type="ARBA" id="ARBA00023136"/>
    </source>
</evidence>
<feature type="region of interest" description="Disordered" evidence="5">
    <location>
        <begin position="353"/>
        <end position="376"/>
    </location>
</feature>
<reference evidence="8" key="1">
    <citation type="submission" date="2013-05" db="EMBL/GenBank/DDBJ databases">
        <authorList>
            <person name="Yim A.K.Y."/>
            <person name="Chan T.F."/>
            <person name="Ji K.M."/>
            <person name="Liu X.Y."/>
            <person name="Zhou J.W."/>
            <person name="Li R.Q."/>
            <person name="Yang K.Y."/>
            <person name="Li J."/>
            <person name="Li M."/>
            <person name="Law P.T.W."/>
            <person name="Wu Y.L."/>
            <person name="Cai Z.L."/>
            <person name="Qin H."/>
            <person name="Bao Y."/>
            <person name="Leung R.K.K."/>
            <person name="Ng P.K.S."/>
            <person name="Zou J."/>
            <person name="Zhong X.J."/>
            <person name="Ran P.X."/>
            <person name="Zhong N.S."/>
            <person name="Liu Z.G."/>
            <person name="Tsui S.K.W."/>
        </authorList>
    </citation>
    <scope>NUCLEOTIDE SEQUENCE</scope>
    <source>
        <strain evidence="8">Derf</strain>
        <tissue evidence="8">Whole organism</tissue>
    </source>
</reference>
<dbReference type="AlphaFoldDB" id="A0A922I4I6"/>
<gene>
    <name evidence="8" type="ORF">DERF_004225</name>
</gene>
<feature type="domain" description="Sugar phosphate transporter" evidence="7">
    <location>
        <begin position="28"/>
        <end position="319"/>
    </location>
</feature>
<protein>
    <recommendedName>
        <fullName evidence="7">Sugar phosphate transporter domain-containing protein</fullName>
    </recommendedName>
</protein>
<dbReference type="GO" id="GO:0016020">
    <property type="term" value="C:membrane"/>
    <property type="evidence" value="ECO:0007669"/>
    <property type="project" value="UniProtKB-SubCell"/>
</dbReference>
<comment type="caution">
    <text evidence="8">The sequence shown here is derived from an EMBL/GenBank/DDBJ whole genome shotgun (WGS) entry which is preliminary data.</text>
</comment>
<feature type="transmembrane region" description="Helical" evidence="6">
    <location>
        <begin position="326"/>
        <end position="345"/>
    </location>
</feature>
<feature type="transmembrane region" description="Helical" evidence="6">
    <location>
        <begin position="239"/>
        <end position="259"/>
    </location>
</feature>
<dbReference type="Proteomes" id="UP000790347">
    <property type="component" value="Unassembled WGS sequence"/>
</dbReference>
<evidence type="ECO:0000256" key="3">
    <source>
        <dbReference type="ARBA" id="ARBA00022989"/>
    </source>
</evidence>
<organism evidence="8 9">
    <name type="scientific">Dermatophagoides farinae</name>
    <name type="common">American house dust mite</name>
    <dbReference type="NCBI Taxonomy" id="6954"/>
    <lineage>
        <taxon>Eukaryota</taxon>
        <taxon>Metazoa</taxon>
        <taxon>Ecdysozoa</taxon>
        <taxon>Arthropoda</taxon>
        <taxon>Chelicerata</taxon>
        <taxon>Arachnida</taxon>
        <taxon>Acari</taxon>
        <taxon>Acariformes</taxon>
        <taxon>Sarcoptiformes</taxon>
        <taxon>Astigmata</taxon>
        <taxon>Psoroptidia</taxon>
        <taxon>Analgoidea</taxon>
        <taxon>Pyroglyphidae</taxon>
        <taxon>Dermatophagoidinae</taxon>
        <taxon>Dermatophagoides</taxon>
    </lineage>
</organism>
<proteinExistence type="predicted"/>
<dbReference type="EMBL" id="ASGP02000002">
    <property type="protein sequence ID" value="KAH9520521.1"/>
    <property type="molecule type" value="Genomic_DNA"/>
</dbReference>
<comment type="subcellular location">
    <subcellularLocation>
        <location evidence="1">Membrane</location>
        <topology evidence="1">Multi-pass membrane protein</topology>
    </subcellularLocation>
</comment>
<keyword evidence="2 6" id="KW-0812">Transmembrane</keyword>
<reference evidence="8" key="2">
    <citation type="journal article" date="2022" name="Res Sq">
        <title>Comparative Genomics Reveals Insights into the Divergent Evolution of Astigmatic Mites and Household Pest Adaptations.</title>
        <authorList>
            <person name="Xiong Q."/>
            <person name="Wan A.T.-Y."/>
            <person name="Liu X.-Y."/>
            <person name="Fung C.S.-H."/>
            <person name="Xiao X."/>
            <person name="Malainual N."/>
            <person name="Hou J."/>
            <person name="Wang L."/>
            <person name="Wang M."/>
            <person name="Yang K."/>
            <person name="Cui Y."/>
            <person name="Leung E."/>
            <person name="Nong W."/>
            <person name="Shin S.-K."/>
            <person name="Au S."/>
            <person name="Jeong K.Y."/>
            <person name="Chew F.T."/>
            <person name="Hui J."/>
            <person name="Leung T.F."/>
            <person name="Tungtrongchitr A."/>
            <person name="Zhong N."/>
            <person name="Liu Z."/>
            <person name="Tsui S."/>
        </authorList>
    </citation>
    <scope>NUCLEOTIDE SEQUENCE</scope>
    <source>
        <strain evidence="8">Derf</strain>
        <tissue evidence="8">Whole organism</tissue>
    </source>
</reference>
<keyword evidence="3 6" id="KW-1133">Transmembrane helix</keyword>
<evidence type="ECO:0000313" key="9">
    <source>
        <dbReference type="Proteomes" id="UP000790347"/>
    </source>
</evidence>
<sequence length="376" mass="42775">MTGYSRLAQEPTETDKVSSETLCSKYIRIATVVAFYWFVSITMVFLNKQALNQVNAPFFITWFQCLVTGVMLFTFRVLDDWRSSKWMNNKCQESLISDNGVISIMSRFLVIPCYQIRFSVVKRILPLSVVFVAMISFNNLSLQFVGIAFYFVVRSLTPVFNVLFSYIILHKKTSVRSILCCMGIIFGFAMGVDQEQALGTLSAIGVLCGVLASMFVSLNSIFVASMLKVVDQNVALLSYYNSIIAVVLFIPFIMMNNEWHMIIAHLGDHHFWLIMATTGIFGLFISIVTNLQIQYTSPLTHNISGTAKACSQTILATYVYEQHKTFNWWLSNVIVLASSTMYTFVRQQEMKHTFQQHQQPPVNETRTDPEKGQTNI</sequence>
<keyword evidence="9" id="KW-1185">Reference proteome</keyword>
<dbReference type="Pfam" id="PF03151">
    <property type="entry name" value="TPT"/>
    <property type="match status" value="1"/>
</dbReference>
<feature type="transmembrane region" description="Helical" evidence="6">
    <location>
        <begin position="124"/>
        <end position="153"/>
    </location>
</feature>
<accession>A0A922I4I6</accession>
<name>A0A922I4I6_DERFA</name>
<dbReference type="InterPro" id="IPR037185">
    <property type="entry name" value="EmrE-like"/>
</dbReference>
<feature type="transmembrane region" description="Helical" evidence="6">
    <location>
        <begin position="173"/>
        <end position="192"/>
    </location>
</feature>
<evidence type="ECO:0000256" key="5">
    <source>
        <dbReference type="SAM" id="MobiDB-lite"/>
    </source>
</evidence>
<evidence type="ECO:0000259" key="7">
    <source>
        <dbReference type="Pfam" id="PF03151"/>
    </source>
</evidence>
<feature type="transmembrane region" description="Helical" evidence="6">
    <location>
        <begin position="58"/>
        <end position="78"/>
    </location>
</feature>
<evidence type="ECO:0000256" key="1">
    <source>
        <dbReference type="ARBA" id="ARBA00004141"/>
    </source>
</evidence>
<feature type="compositionally biased region" description="Polar residues" evidence="5">
    <location>
        <begin position="353"/>
        <end position="364"/>
    </location>
</feature>
<evidence type="ECO:0000256" key="2">
    <source>
        <dbReference type="ARBA" id="ARBA00022692"/>
    </source>
</evidence>
<keyword evidence="4 6" id="KW-0472">Membrane</keyword>
<evidence type="ECO:0000313" key="8">
    <source>
        <dbReference type="EMBL" id="KAH9520521.1"/>
    </source>
</evidence>
<dbReference type="InterPro" id="IPR050186">
    <property type="entry name" value="TPT_transporter"/>
</dbReference>
<dbReference type="InterPro" id="IPR004853">
    <property type="entry name" value="Sugar_P_trans_dom"/>
</dbReference>
<evidence type="ECO:0000256" key="6">
    <source>
        <dbReference type="SAM" id="Phobius"/>
    </source>
</evidence>
<dbReference type="OrthoDB" id="5547497at2759"/>
<feature type="compositionally biased region" description="Basic and acidic residues" evidence="5">
    <location>
        <begin position="365"/>
        <end position="376"/>
    </location>
</feature>
<feature type="transmembrane region" description="Helical" evidence="6">
    <location>
        <begin position="204"/>
        <end position="227"/>
    </location>
</feature>